<evidence type="ECO:0008006" key="3">
    <source>
        <dbReference type="Google" id="ProtNLM"/>
    </source>
</evidence>
<evidence type="ECO:0000256" key="1">
    <source>
        <dbReference type="SAM" id="Phobius"/>
    </source>
</evidence>
<feature type="transmembrane region" description="Helical" evidence="1">
    <location>
        <begin position="70"/>
        <end position="93"/>
    </location>
</feature>
<comment type="caution">
    <text evidence="2">The sequence shown here is derived from an EMBL/GenBank/DDBJ whole genome shotgun (WGS) entry which is preliminary data.</text>
</comment>
<protein>
    <recommendedName>
        <fullName evidence="3">CARDB domain-containing protein</fullName>
    </recommendedName>
</protein>
<keyword evidence="1" id="KW-1133">Transmembrane helix</keyword>
<sequence>VPYRIFTIAAGKSKSVSFSVAKEKAGSYSVVVDGLSASFTVVEPVPEEVVAPPEEEEVVPEAPAEVPPAINWPVLGLIITGLVAVGLLVFFWIRRREVRA</sequence>
<dbReference type="AlphaFoldDB" id="X1I0Z8"/>
<reference evidence="2" key="1">
    <citation type="journal article" date="2014" name="Front. Microbiol.">
        <title>High frequency of phylogenetically diverse reductive dehalogenase-homologous genes in deep subseafloor sedimentary metagenomes.</title>
        <authorList>
            <person name="Kawai M."/>
            <person name="Futagami T."/>
            <person name="Toyoda A."/>
            <person name="Takaki Y."/>
            <person name="Nishi S."/>
            <person name="Hori S."/>
            <person name="Arai W."/>
            <person name="Tsubouchi T."/>
            <person name="Morono Y."/>
            <person name="Uchiyama I."/>
            <person name="Ito T."/>
            <person name="Fujiyama A."/>
            <person name="Inagaki F."/>
            <person name="Takami H."/>
        </authorList>
    </citation>
    <scope>NUCLEOTIDE SEQUENCE</scope>
    <source>
        <strain evidence="2">Expedition CK06-06</strain>
    </source>
</reference>
<proteinExistence type="predicted"/>
<dbReference type="EMBL" id="BARU01018728">
    <property type="protein sequence ID" value="GAH59759.1"/>
    <property type="molecule type" value="Genomic_DNA"/>
</dbReference>
<gene>
    <name evidence="2" type="ORF">S03H2_30922</name>
</gene>
<organism evidence="2">
    <name type="scientific">marine sediment metagenome</name>
    <dbReference type="NCBI Taxonomy" id="412755"/>
    <lineage>
        <taxon>unclassified sequences</taxon>
        <taxon>metagenomes</taxon>
        <taxon>ecological metagenomes</taxon>
    </lineage>
</organism>
<keyword evidence="1" id="KW-0472">Membrane</keyword>
<name>X1I0Z8_9ZZZZ</name>
<accession>X1I0Z8</accession>
<evidence type="ECO:0000313" key="2">
    <source>
        <dbReference type="EMBL" id="GAH59759.1"/>
    </source>
</evidence>
<feature type="non-terminal residue" evidence="2">
    <location>
        <position position="1"/>
    </location>
</feature>
<keyword evidence="1" id="KW-0812">Transmembrane</keyword>